<feature type="binding site" evidence="6">
    <location>
        <position position="196"/>
    </location>
    <ligand>
        <name>FMN</name>
        <dbReference type="ChEBI" id="CHEBI:58210"/>
    </ligand>
</feature>
<dbReference type="eggNOG" id="COG0778">
    <property type="taxonomic scope" value="Bacteria"/>
</dbReference>
<dbReference type="HOGENOM" id="CLU_070764_4_1_6"/>
<dbReference type="GO" id="GO:0016491">
    <property type="term" value="F:oxidoreductase activity"/>
    <property type="evidence" value="ECO:0007669"/>
    <property type="project" value="UniProtKB-KW"/>
</dbReference>
<comment type="similarity">
    <text evidence="1">Belongs to the nitroreductase family.</text>
</comment>
<evidence type="ECO:0000313" key="5">
    <source>
        <dbReference type="Proteomes" id="UP000001171"/>
    </source>
</evidence>
<dbReference type="OrthoDB" id="9809288at2"/>
<organism evidence="4 5">
    <name type="scientific">Idiomarina loihiensis (strain ATCC BAA-735 / DSM 15497 / L2-TR)</name>
    <dbReference type="NCBI Taxonomy" id="283942"/>
    <lineage>
        <taxon>Bacteria</taxon>
        <taxon>Pseudomonadati</taxon>
        <taxon>Pseudomonadota</taxon>
        <taxon>Gammaproteobacteria</taxon>
        <taxon>Alteromonadales</taxon>
        <taxon>Idiomarinaceae</taxon>
        <taxon>Idiomarina</taxon>
    </lineage>
</organism>
<keyword evidence="6" id="KW-0002">3D-structure</keyword>
<reference evidence="6" key="2">
    <citation type="submission" date="2010-08" db="PDB data bank">
        <title>Crystal structure of a FMN/FAD- and NAD(P)H-dependent nitroreductase (nfnB, IL2077) from Idiomarina loihiensis L2TR at 1.90 A resolution.</title>
        <authorList>
            <consortium name="Joint Center for Structural Genomics (JCSG)"/>
        </authorList>
    </citation>
    <scope>X-RAY CRYSTALLOGRAPHY (1.90 ANGSTROMS) IN COMPLEX WITH FAD AND FMN</scope>
</reference>
<gene>
    <name evidence="4" type="primary">nfnB</name>
    <name evidence="4" type="ordered locus">IL2077</name>
</gene>
<reference evidence="4 5" key="1">
    <citation type="journal article" date="2004" name="Proc. Natl. Acad. Sci. U.S.A.">
        <title>Genome sequence of the deep-sea gamma-proteobacterium Idiomarina loihiensis reveals amino acid fermentation as a source of carbon and energy.</title>
        <authorList>
            <person name="Hou S."/>
            <person name="Saw J.H."/>
            <person name="Lee K.S."/>
            <person name="Freitas T.A."/>
            <person name="Belisle C."/>
            <person name="Kawarabayasi Y."/>
            <person name="Donachie S.P."/>
            <person name="Pikina A."/>
            <person name="Galperin M.Y."/>
            <person name="Koonin E.V."/>
            <person name="Makarova K.S."/>
            <person name="Omelchenko M.V."/>
            <person name="Sorokin A."/>
            <person name="Wolf Y.I."/>
            <person name="Li Q.X."/>
            <person name="Keum Y.S."/>
            <person name="Campbell S."/>
            <person name="Denery J."/>
            <person name="Aizawa S."/>
            <person name="Shibata S."/>
            <person name="Malahoff A."/>
            <person name="Alam M."/>
        </authorList>
    </citation>
    <scope>NUCLEOTIDE SEQUENCE [LARGE SCALE GENOMIC DNA]</scope>
    <source>
        <strain evidence="5">ATCC BAA-735 / DSM 15497 / L2-TR</strain>
    </source>
</reference>
<sequence length="208" mass="23294">MYLEKLQQWRYATADFSGAHITDDVLDKLLNTTRLTASSYGLQPYCTLVIRNKGLREQLVNHSFGQQKVADSSALVIFAAKTGAVADIVDPYISELSQQRQLTNEEAENTRNYFTQKLQAMSAATRKEWAVRQAYIGLGTFLLAAAELEVDSCPMEGIEHDAYDNILSLKDLGLSTVFACPVGYRSEADTTQFQKKVRQPLSRFKVVL</sequence>
<evidence type="ECO:0007829" key="6">
    <source>
        <dbReference type="PDB" id="3OF4"/>
    </source>
</evidence>
<protein>
    <submittedName>
        <fullName evidence="4">Nitroreductase</fullName>
    </submittedName>
</protein>
<feature type="binding site" evidence="6">
    <location>
        <position position="66"/>
    </location>
    <ligand>
        <name>FMN</name>
        <dbReference type="ChEBI" id="CHEBI:58210"/>
    </ligand>
</feature>
<dbReference type="STRING" id="283942.IL2077"/>
<dbReference type="Proteomes" id="UP000001171">
    <property type="component" value="Chromosome"/>
</dbReference>
<feature type="binding site" evidence="6">
    <location>
        <position position="157"/>
    </location>
    <ligand>
        <name>FMN</name>
        <dbReference type="ChEBI" id="CHEBI:58210"/>
    </ligand>
</feature>
<dbReference type="GO" id="GO:0000166">
    <property type="term" value="F:nucleotide binding"/>
    <property type="evidence" value="ECO:0007669"/>
    <property type="project" value="UniProtKB-KW"/>
</dbReference>
<dbReference type="InterPro" id="IPR000415">
    <property type="entry name" value="Nitroreductase-like"/>
</dbReference>
<dbReference type="EMBL" id="AE017340">
    <property type="protein sequence ID" value="AAV82909.1"/>
    <property type="molecule type" value="Genomic_DNA"/>
</dbReference>
<feature type="binding site" evidence="6">
    <location>
        <position position="66"/>
    </location>
    <ligand>
        <name>FAD</name>
        <dbReference type="ChEBI" id="CHEBI:57692"/>
    </ligand>
</feature>
<proteinExistence type="evidence at protein level"/>
<dbReference type="RefSeq" id="WP_011235305.1">
    <property type="nucleotide sequence ID" value="NC_006512.1"/>
</dbReference>
<dbReference type="Gene3D" id="3.40.109.10">
    <property type="entry name" value="NADH Oxidase"/>
    <property type="match status" value="1"/>
</dbReference>
<accession>Q5R179</accession>
<feature type="binding site" evidence="6">
    <location>
        <position position="68"/>
    </location>
    <ligand>
        <name>FMN</name>
        <dbReference type="ChEBI" id="CHEBI:58210"/>
    </ligand>
</feature>
<dbReference type="PDBsum" id="3OF4"/>
<feature type="binding site" evidence="6">
    <location>
        <position position="198"/>
    </location>
    <ligand>
        <name>FMN</name>
        <dbReference type="ChEBI" id="CHEBI:58210"/>
    </ligand>
</feature>
<evidence type="ECO:0000259" key="3">
    <source>
        <dbReference type="Pfam" id="PF00881"/>
    </source>
</evidence>
<evidence type="ECO:0000313" key="4">
    <source>
        <dbReference type="EMBL" id="AAV82909.1"/>
    </source>
</evidence>
<dbReference type="SUPFAM" id="SSF55469">
    <property type="entry name" value="FMN-dependent nitroreductase-like"/>
    <property type="match status" value="1"/>
</dbReference>
<evidence type="ECO:0000256" key="1">
    <source>
        <dbReference type="ARBA" id="ARBA00007118"/>
    </source>
</evidence>
<dbReference type="PANTHER" id="PTHR43673">
    <property type="entry name" value="NAD(P)H NITROREDUCTASE YDGI-RELATED"/>
    <property type="match status" value="1"/>
</dbReference>
<feature type="binding site" evidence="6">
    <location>
        <position position="156"/>
    </location>
    <ligand>
        <name>FMN</name>
        <dbReference type="ChEBI" id="CHEBI:58210"/>
    </ligand>
</feature>
<evidence type="ECO:0000256" key="2">
    <source>
        <dbReference type="ARBA" id="ARBA00023002"/>
    </source>
</evidence>
<keyword evidence="6" id="KW-0285">Flavoprotein</keyword>
<dbReference type="DNASU" id="3174043"/>
<feature type="binding site" evidence="6">
    <location>
        <position position="10"/>
    </location>
    <ligand>
        <name>FMN</name>
        <dbReference type="ChEBI" id="CHEBI:58210"/>
    </ligand>
</feature>
<name>Q5R179_IDILO</name>
<dbReference type="SMR" id="Q5R179"/>
<keyword evidence="2" id="KW-0560">Oxidoreductase</keyword>
<keyword evidence="6" id="KW-0274">FAD</keyword>
<feature type="binding site" evidence="6">
    <location>
        <position position="12"/>
    </location>
    <ligand>
        <name>FMN</name>
        <dbReference type="ChEBI" id="CHEBI:58210"/>
    </ligand>
</feature>
<feature type="binding site" evidence="6">
    <location>
        <position position="157"/>
    </location>
    <ligand>
        <name>FAD</name>
        <dbReference type="ChEBI" id="CHEBI:57692"/>
    </ligand>
</feature>
<dbReference type="GeneID" id="41337266"/>
<feature type="domain" description="Nitroreductase" evidence="3">
    <location>
        <begin position="9"/>
        <end position="184"/>
    </location>
</feature>
<keyword evidence="6" id="KW-0288">FMN</keyword>
<dbReference type="AlphaFoldDB" id="Q5R179"/>
<keyword evidence="6" id="KW-0547">Nucleotide-binding</keyword>
<dbReference type="InterPro" id="IPR029479">
    <property type="entry name" value="Nitroreductase"/>
</dbReference>
<feature type="binding site" evidence="6">
    <location>
        <position position="156"/>
    </location>
    <ligand>
        <name>FAD</name>
        <dbReference type="ChEBI" id="CHEBI:57692"/>
    </ligand>
</feature>
<dbReference type="Pfam" id="PF00881">
    <property type="entry name" value="Nitroreductase"/>
    <property type="match status" value="1"/>
</dbReference>
<feature type="binding site" evidence="6">
    <location>
        <position position="68"/>
    </location>
    <ligand>
        <name>FAD</name>
        <dbReference type="ChEBI" id="CHEBI:57692"/>
    </ligand>
</feature>
<dbReference type="PDB" id="3OF4">
    <property type="method" value="X-ray"/>
    <property type="resolution" value="1.90 A"/>
    <property type="chains" value="A/B/C=1-208"/>
</dbReference>
<dbReference type="EvolutionaryTrace" id="Q5R179"/>
<dbReference type="KEGG" id="ilo:IL2077"/>
<keyword evidence="5" id="KW-1185">Reference proteome</keyword>